<dbReference type="PANTHER" id="PTHR24637:SF236">
    <property type="entry name" value="NEMATODE CUTICLE COLLAGEN N-TERMINAL DOMAIN-CONTAINING PROTEIN"/>
    <property type="match status" value="1"/>
</dbReference>
<organism evidence="3 5">
    <name type="scientific">Acidipropionibacterium acidipropionici</name>
    <dbReference type="NCBI Taxonomy" id="1748"/>
    <lineage>
        <taxon>Bacteria</taxon>
        <taxon>Bacillati</taxon>
        <taxon>Actinomycetota</taxon>
        <taxon>Actinomycetes</taxon>
        <taxon>Propionibacteriales</taxon>
        <taxon>Propionibacteriaceae</taxon>
        <taxon>Acidipropionibacterium</taxon>
    </lineage>
</organism>
<evidence type="ECO:0000256" key="1">
    <source>
        <dbReference type="SAM" id="MobiDB-lite"/>
    </source>
</evidence>
<keyword evidence="6" id="KW-1185">Reference proteome</keyword>
<evidence type="ECO:0000256" key="2">
    <source>
        <dbReference type="SAM" id="Phobius"/>
    </source>
</evidence>
<dbReference type="PANTHER" id="PTHR24637">
    <property type="entry name" value="COLLAGEN"/>
    <property type="match status" value="1"/>
</dbReference>
<keyword evidence="2" id="KW-0472">Membrane</keyword>
<evidence type="ECO:0000313" key="3">
    <source>
        <dbReference type="EMBL" id="AMS06443.1"/>
    </source>
</evidence>
<dbReference type="RefSeq" id="WP_062820283.1">
    <property type="nucleotide sequence ID" value="NZ_CP014352.1"/>
</dbReference>
<protein>
    <recommendedName>
        <fullName evidence="7">Collagen-like protein</fullName>
    </recommendedName>
</protein>
<evidence type="ECO:0008006" key="7">
    <source>
        <dbReference type="Google" id="ProtNLM"/>
    </source>
</evidence>
<sequence>MPQTTNLLNTERKQRRRAERLGFWQTIVLIALVVVVGVGGMWSGTVVGQRNHATGEASKNAEVAQGLAARVQAACRLDTDEGRSLRKAGLCAAASSASAQVTAAGKAGAQGLPGPAGPSGASGQPGRDATGKAGAAGSAGASGNPGRDATGEPGASGAPGADSTVPGPAGPSGPAGAPGTSGTSGTSGVDGRDGKDGRGVASIACADGDLVVTFTDGASQTITGATVCAAPPTTEPTTDPT</sequence>
<evidence type="ECO:0000313" key="4">
    <source>
        <dbReference type="EMBL" id="AOZ47891.1"/>
    </source>
</evidence>
<evidence type="ECO:0000313" key="6">
    <source>
        <dbReference type="Proteomes" id="UP000178666"/>
    </source>
</evidence>
<name>A0AAC8YGU9_9ACTN</name>
<dbReference type="EMBL" id="CP015970">
    <property type="protein sequence ID" value="AOZ47891.1"/>
    <property type="molecule type" value="Genomic_DNA"/>
</dbReference>
<reference evidence="3 5" key="2">
    <citation type="submission" date="2016-02" db="EMBL/GenBank/DDBJ databases">
        <title>Complete Genome Sequence of Propionibacterium acidipropionici ATCC 55737.</title>
        <authorList>
            <person name="Luna Flores C.H."/>
            <person name="Nielsen L.K."/>
            <person name="Marcellin E."/>
        </authorList>
    </citation>
    <scope>NUCLEOTIDE SEQUENCE [LARGE SCALE GENOMIC DNA]</scope>
    <source>
        <strain evidence="3 5">ATCC 55737</strain>
    </source>
</reference>
<reference evidence="4 6" key="1">
    <citation type="journal article" date="2016" name="Plant Dis.">
        <title>Improved production of propionic acid using genome shuffling.</title>
        <authorList>
            <person name="Luna-Flores C.H."/>
            <person name="Palfreyman R.W."/>
            <person name="Kromer J.O."/>
            <person name="Nielsen L.K."/>
            <person name="Marcellin E."/>
        </authorList>
    </citation>
    <scope>NUCLEOTIDE SEQUENCE [LARGE SCALE GENOMIC DNA]</scope>
    <source>
        <strain evidence="4 6">F3E8</strain>
    </source>
</reference>
<feature type="compositionally biased region" description="Low complexity" evidence="1">
    <location>
        <begin position="106"/>
        <end position="142"/>
    </location>
</feature>
<feature type="compositionally biased region" description="Low complexity" evidence="1">
    <location>
        <begin position="163"/>
        <end position="189"/>
    </location>
</feature>
<proteinExistence type="predicted"/>
<feature type="region of interest" description="Disordered" evidence="1">
    <location>
        <begin position="106"/>
        <end position="195"/>
    </location>
</feature>
<dbReference type="EMBL" id="CP014352">
    <property type="protein sequence ID" value="AMS06443.1"/>
    <property type="molecule type" value="Genomic_DNA"/>
</dbReference>
<dbReference type="Proteomes" id="UP000075221">
    <property type="component" value="Chromosome"/>
</dbReference>
<keyword evidence="2" id="KW-1133">Transmembrane helix</keyword>
<accession>A0AAC8YGU9</accession>
<dbReference type="Proteomes" id="UP000178666">
    <property type="component" value="Chromosome"/>
</dbReference>
<keyword evidence="2" id="KW-0812">Transmembrane</keyword>
<dbReference type="AlphaFoldDB" id="A0AAC8YGU9"/>
<gene>
    <name evidence="4" type="ORF">A8L58_15750</name>
    <name evidence="3" type="ORF">AXH35_14290</name>
</gene>
<feature type="transmembrane region" description="Helical" evidence="2">
    <location>
        <begin position="21"/>
        <end position="42"/>
    </location>
</feature>
<evidence type="ECO:0000313" key="5">
    <source>
        <dbReference type="Proteomes" id="UP000075221"/>
    </source>
</evidence>